<gene>
    <name evidence="1" type="ORF">E2C01_017716</name>
</gene>
<dbReference type="EMBL" id="VSRR010001353">
    <property type="protein sequence ID" value="MPC24628.1"/>
    <property type="molecule type" value="Genomic_DNA"/>
</dbReference>
<accession>A0A5B7DT98</accession>
<protein>
    <submittedName>
        <fullName evidence="1">Uncharacterized protein</fullName>
    </submittedName>
</protein>
<evidence type="ECO:0000313" key="2">
    <source>
        <dbReference type="Proteomes" id="UP000324222"/>
    </source>
</evidence>
<keyword evidence="2" id="KW-1185">Reference proteome</keyword>
<organism evidence="1 2">
    <name type="scientific">Portunus trituberculatus</name>
    <name type="common">Swimming crab</name>
    <name type="synonym">Neptunus trituberculatus</name>
    <dbReference type="NCBI Taxonomy" id="210409"/>
    <lineage>
        <taxon>Eukaryota</taxon>
        <taxon>Metazoa</taxon>
        <taxon>Ecdysozoa</taxon>
        <taxon>Arthropoda</taxon>
        <taxon>Crustacea</taxon>
        <taxon>Multicrustacea</taxon>
        <taxon>Malacostraca</taxon>
        <taxon>Eumalacostraca</taxon>
        <taxon>Eucarida</taxon>
        <taxon>Decapoda</taxon>
        <taxon>Pleocyemata</taxon>
        <taxon>Brachyura</taxon>
        <taxon>Eubrachyura</taxon>
        <taxon>Portunoidea</taxon>
        <taxon>Portunidae</taxon>
        <taxon>Portuninae</taxon>
        <taxon>Portunus</taxon>
    </lineage>
</organism>
<comment type="caution">
    <text evidence="1">The sequence shown here is derived from an EMBL/GenBank/DDBJ whole genome shotgun (WGS) entry which is preliminary data.</text>
</comment>
<dbReference type="AlphaFoldDB" id="A0A5B7DT98"/>
<name>A0A5B7DT98_PORTR</name>
<dbReference type="Proteomes" id="UP000324222">
    <property type="component" value="Unassembled WGS sequence"/>
</dbReference>
<reference evidence="1 2" key="1">
    <citation type="submission" date="2019-05" db="EMBL/GenBank/DDBJ databases">
        <title>Another draft genome of Portunus trituberculatus and its Hox gene families provides insights of decapod evolution.</title>
        <authorList>
            <person name="Jeong J.-H."/>
            <person name="Song I."/>
            <person name="Kim S."/>
            <person name="Choi T."/>
            <person name="Kim D."/>
            <person name="Ryu S."/>
            <person name="Kim W."/>
        </authorList>
    </citation>
    <scope>NUCLEOTIDE SEQUENCE [LARGE SCALE GENOMIC DNA]</scope>
    <source>
        <tissue evidence="1">Muscle</tissue>
    </source>
</reference>
<evidence type="ECO:0000313" key="1">
    <source>
        <dbReference type="EMBL" id="MPC24628.1"/>
    </source>
</evidence>
<sequence>MCLPYPKPRDTWHTHIYPSTTPRIAVTSCGTVYDFLFSGVNVVTTWGKSLNRYLAQCFS</sequence>
<proteinExistence type="predicted"/>